<accession>A0A8H4T431</accession>
<comment type="caution">
    <text evidence="1">The sequence shown here is derived from an EMBL/GenBank/DDBJ whole genome shotgun (WGS) entry which is preliminary data.</text>
</comment>
<evidence type="ECO:0000313" key="1">
    <source>
        <dbReference type="EMBL" id="KAF4950922.1"/>
    </source>
</evidence>
<reference evidence="1" key="1">
    <citation type="journal article" date="2020" name="BMC Genomics">
        <title>Correction to: Identification and distribution of gene clusters required for synthesis of sphingolipid metabolism inhibitors in diverse species of the filamentous fungus Fusarium.</title>
        <authorList>
            <person name="Kim H.S."/>
            <person name="Lohmar J.M."/>
            <person name="Busman M."/>
            <person name="Brown D.W."/>
            <person name="Naumann T.A."/>
            <person name="Divon H.H."/>
            <person name="Lysoe E."/>
            <person name="Uhlig S."/>
            <person name="Proctor R.H."/>
        </authorList>
    </citation>
    <scope>NUCLEOTIDE SEQUENCE</scope>
    <source>
        <strain evidence="1">NRRL 20472</strain>
    </source>
</reference>
<dbReference type="OrthoDB" id="5104015at2759"/>
<sequence length="466" mass="54055">MAHHFYQGQVPRGNAATSNDARNIPFINDVLRNNIPRSTPIINNAVENVAGQYNAAEVNTVKDTTLATTNNLQSPPLFEAPSTTCQFCERLEEQPSSRAFIQAHGYFPEWSYQCESERIRYQEPRRVLEENFYMNLLFEQWYLDRYTEAFMPRLPLNNWTMTFFQNLQRVFRTREERKGAARFHQPWIINNPFQSYHSWMVVRLENPVLGTSVEIPVIRAATLHEGRYYAGFPPGTYIFQCRNQIGFKGLVPWPTNYYAGRCRLLFPVVMKLFISVLQLKAGKNHRALYPEFDSLVAMTSDHSALLFKYVHDYWVEVARSGDWPDQEVRDNFISRPQVRELAWLLESLKTERSGRYTDQHVIEKLLVSATGCPLKGLARLWVSRIEQVGRRMLESGNSRELFVYEGDPTTENIHEFYSQPPFDGDPLNPTLRYLCTKFLPLPEIKRAKGESAQLDTSKSDPSPDDT</sequence>
<dbReference type="Proteomes" id="UP000622797">
    <property type="component" value="Unassembled WGS sequence"/>
</dbReference>
<organism evidence="1 2">
    <name type="scientific">Fusarium sarcochroum</name>
    <dbReference type="NCBI Taxonomy" id="1208366"/>
    <lineage>
        <taxon>Eukaryota</taxon>
        <taxon>Fungi</taxon>
        <taxon>Dikarya</taxon>
        <taxon>Ascomycota</taxon>
        <taxon>Pezizomycotina</taxon>
        <taxon>Sordariomycetes</taxon>
        <taxon>Hypocreomycetidae</taxon>
        <taxon>Hypocreales</taxon>
        <taxon>Nectriaceae</taxon>
        <taxon>Fusarium</taxon>
        <taxon>Fusarium lateritium species complex</taxon>
    </lineage>
</organism>
<gene>
    <name evidence="1" type="ORF">FSARC_13058</name>
</gene>
<reference evidence="1" key="2">
    <citation type="submission" date="2020-05" db="EMBL/GenBank/DDBJ databases">
        <authorList>
            <person name="Kim H.-S."/>
            <person name="Proctor R.H."/>
            <person name="Brown D.W."/>
        </authorList>
    </citation>
    <scope>NUCLEOTIDE SEQUENCE</scope>
    <source>
        <strain evidence="1">NRRL 20472</strain>
    </source>
</reference>
<name>A0A8H4T431_9HYPO</name>
<evidence type="ECO:0000313" key="2">
    <source>
        <dbReference type="Proteomes" id="UP000622797"/>
    </source>
</evidence>
<keyword evidence="2" id="KW-1185">Reference proteome</keyword>
<dbReference type="EMBL" id="JABEXW010000941">
    <property type="protein sequence ID" value="KAF4950922.1"/>
    <property type="molecule type" value="Genomic_DNA"/>
</dbReference>
<protein>
    <submittedName>
        <fullName evidence="1">Uncharacterized protein</fullName>
    </submittedName>
</protein>
<dbReference type="AlphaFoldDB" id="A0A8H4T431"/>
<proteinExistence type="predicted"/>